<sequence length="358" mass="38406">MNTPALHRKAFLLLLVLVTLAFGWILWPFYGAVFWGAILALLFAPLNRRILRRWPGRRNLAALATLIICLVIVILPLALITTSLVTEASLVYQRIRSGEWNVGVYARQIFDAMPGWLVQLLDRFGMGNFQALQERLTSVAGDVSQYAATQAVAIGSNTLNFVVAFGVMLYLLFFLVRDGAMLSAMVRKAIPLDEAHKRNLIGKFATVVRATVKGNVVVAITQGVLGGIAFWVLGIQGAMLWGALMAFLSLLPAVGAALVWGPVAVYYLATGALVQGFGLIAYGVFVIGLVDNVLRPILVGKDTKMPDWVVLISTLGGMAIFGINGFVIGPAVAALFIATWAIFAGTDEAETEPGSAGA</sequence>
<evidence type="ECO:0000256" key="3">
    <source>
        <dbReference type="ARBA" id="ARBA00022692"/>
    </source>
</evidence>
<feature type="transmembrane region" description="Helical" evidence="6">
    <location>
        <begin position="239"/>
        <end position="260"/>
    </location>
</feature>
<feature type="transmembrane region" description="Helical" evidence="6">
    <location>
        <begin position="158"/>
        <end position="176"/>
    </location>
</feature>
<keyword evidence="3 6" id="KW-0812">Transmembrane</keyword>
<keyword evidence="4 6" id="KW-1133">Transmembrane helix</keyword>
<evidence type="ECO:0000256" key="5">
    <source>
        <dbReference type="ARBA" id="ARBA00023136"/>
    </source>
</evidence>
<organism evidence="7 8">
    <name type="scientific">Aquincola tertiaricarbonis</name>
    <dbReference type="NCBI Taxonomy" id="391953"/>
    <lineage>
        <taxon>Bacteria</taxon>
        <taxon>Pseudomonadati</taxon>
        <taxon>Pseudomonadota</taxon>
        <taxon>Betaproteobacteria</taxon>
        <taxon>Burkholderiales</taxon>
        <taxon>Sphaerotilaceae</taxon>
        <taxon>Aquincola</taxon>
    </lineage>
</organism>
<name>A0ABY4SD94_AQUTE</name>
<dbReference type="InterPro" id="IPR002549">
    <property type="entry name" value="AI-2E-like"/>
</dbReference>
<dbReference type="PANTHER" id="PTHR21716">
    <property type="entry name" value="TRANSMEMBRANE PROTEIN"/>
    <property type="match status" value="1"/>
</dbReference>
<dbReference type="PANTHER" id="PTHR21716:SF4">
    <property type="entry name" value="TRANSMEMBRANE PROTEIN 245"/>
    <property type="match status" value="1"/>
</dbReference>
<accession>A0ABY4SD94</accession>
<dbReference type="Proteomes" id="UP001056201">
    <property type="component" value="Chromosome 2"/>
</dbReference>
<dbReference type="Pfam" id="PF01594">
    <property type="entry name" value="AI-2E_transport"/>
    <property type="match status" value="1"/>
</dbReference>
<feature type="transmembrane region" description="Helical" evidence="6">
    <location>
        <begin position="310"/>
        <end position="343"/>
    </location>
</feature>
<feature type="transmembrane region" description="Helical" evidence="6">
    <location>
        <begin position="216"/>
        <end position="233"/>
    </location>
</feature>
<evidence type="ECO:0000256" key="6">
    <source>
        <dbReference type="SAM" id="Phobius"/>
    </source>
</evidence>
<reference evidence="7" key="1">
    <citation type="submission" date="2022-05" db="EMBL/GenBank/DDBJ databases">
        <title>An RpoN-dependent PEP-CTERM gene is involved in floc formation of an Aquincola tertiaricarbonis strain.</title>
        <authorList>
            <person name="Qiu D."/>
            <person name="Xia M."/>
        </authorList>
    </citation>
    <scope>NUCLEOTIDE SEQUENCE</scope>
    <source>
        <strain evidence="7">RN12</strain>
    </source>
</reference>
<proteinExistence type="inferred from homology"/>
<keyword evidence="5 6" id="KW-0472">Membrane</keyword>
<comment type="similarity">
    <text evidence="2">Belongs to the autoinducer-2 exporter (AI-2E) (TC 2.A.86) family.</text>
</comment>
<comment type="subcellular location">
    <subcellularLocation>
        <location evidence="1">Membrane</location>
        <topology evidence="1">Multi-pass membrane protein</topology>
    </subcellularLocation>
</comment>
<dbReference type="RefSeq" id="WP_250198656.1">
    <property type="nucleotide sequence ID" value="NZ_CP097636.1"/>
</dbReference>
<feature type="transmembrane region" description="Helical" evidence="6">
    <location>
        <begin position="267"/>
        <end position="290"/>
    </location>
</feature>
<keyword evidence="8" id="KW-1185">Reference proteome</keyword>
<evidence type="ECO:0000256" key="1">
    <source>
        <dbReference type="ARBA" id="ARBA00004141"/>
    </source>
</evidence>
<evidence type="ECO:0000256" key="2">
    <source>
        <dbReference type="ARBA" id="ARBA00009773"/>
    </source>
</evidence>
<gene>
    <name evidence="7" type="ORF">MW290_15665</name>
</gene>
<evidence type="ECO:0000256" key="4">
    <source>
        <dbReference type="ARBA" id="ARBA00022989"/>
    </source>
</evidence>
<evidence type="ECO:0000313" key="7">
    <source>
        <dbReference type="EMBL" id="URI10449.1"/>
    </source>
</evidence>
<dbReference type="EMBL" id="CP097636">
    <property type="protein sequence ID" value="URI10449.1"/>
    <property type="molecule type" value="Genomic_DNA"/>
</dbReference>
<protein>
    <submittedName>
        <fullName evidence="7">AI-2E family transporter</fullName>
    </submittedName>
</protein>
<feature type="transmembrane region" description="Helical" evidence="6">
    <location>
        <begin position="60"/>
        <end position="80"/>
    </location>
</feature>
<evidence type="ECO:0000313" key="8">
    <source>
        <dbReference type="Proteomes" id="UP001056201"/>
    </source>
</evidence>